<name>A0ABX8EC21_9ACTN</name>
<gene>
    <name evidence="1" type="ORF">ENKNEFLB_00258</name>
</gene>
<reference evidence="1 2" key="1">
    <citation type="submission" date="2021-05" db="EMBL/GenBank/DDBJ databases">
        <title>Complete genome of Nocardioides aquaticus KCTC 9944T isolated from meromictic and hypersaline Ekho Lake, Antarctica.</title>
        <authorList>
            <person name="Hwang K."/>
            <person name="Kim K.M."/>
            <person name="Choe H."/>
        </authorList>
    </citation>
    <scope>NUCLEOTIDE SEQUENCE [LARGE SCALE GENOMIC DNA]</scope>
    <source>
        <strain evidence="1 2">KCTC 9944</strain>
    </source>
</reference>
<accession>A0ABX8EC21</accession>
<evidence type="ECO:0000313" key="1">
    <source>
        <dbReference type="EMBL" id="QVT77889.1"/>
    </source>
</evidence>
<evidence type="ECO:0000313" key="2">
    <source>
        <dbReference type="Proteomes" id="UP000679307"/>
    </source>
</evidence>
<dbReference type="RefSeq" id="WP_246535774.1">
    <property type="nucleotide sequence ID" value="NZ_BAAAHS010000081.1"/>
</dbReference>
<proteinExistence type="predicted"/>
<dbReference type="EMBL" id="CP075371">
    <property type="protein sequence ID" value="QVT77889.1"/>
    <property type="molecule type" value="Genomic_DNA"/>
</dbReference>
<organism evidence="1 2">
    <name type="scientific">Nocardioides aquaticus</name>
    <dbReference type="NCBI Taxonomy" id="160826"/>
    <lineage>
        <taxon>Bacteria</taxon>
        <taxon>Bacillati</taxon>
        <taxon>Actinomycetota</taxon>
        <taxon>Actinomycetes</taxon>
        <taxon>Propionibacteriales</taxon>
        <taxon>Nocardioidaceae</taxon>
        <taxon>Nocardioides</taxon>
    </lineage>
</organism>
<dbReference type="Proteomes" id="UP000679307">
    <property type="component" value="Chromosome"/>
</dbReference>
<sequence length="329" mass="35871">MLLPPARGPMGTALHALLLTAAPTSPDAALPAGLAPDLDPTAAPDPEDAAQCLWVLHELHYRGFADVDDAWEWAPQLMTLRQGLEHDLEQRLRERFAAGWEPVDPADDVTALVQRIIETDDAPSLARHLQRRGTREQALALLRQRSLYHLKEADPTSWVVPRLTARPKAALAEVQFDEYGGGDPGRLHHRLFEQGMAAAGLEPDYGHYVGEATLPILEQNNAVSMFGLQRRLRGAAVGHFAAFEATSSVPSRQLAQGLRRLGIGEDMAGYYDEHVEADAVHEHLALVGVCGALVEEEPGLLADVALGAWTCLDLEARTAHDMLARWDAA</sequence>
<dbReference type="SMART" id="SM01236">
    <property type="entry name" value="Haem_oxygenase_2"/>
    <property type="match status" value="1"/>
</dbReference>
<keyword evidence="2" id="KW-1185">Reference proteome</keyword>
<evidence type="ECO:0008006" key="3">
    <source>
        <dbReference type="Google" id="ProtNLM"/>
    </source>
</evidence>
<dbReference type="Pfam" id="PF14518">
    <property type="entry name" value="Haem_oxygenas_2"/>
    <property type="match status" value="1"/>
</dbReference>
<protein>
    <recommendedName>
        <fullName evidence="3">Iron-containing redox enzyme family protein</fullName>
    </recommendedName>
</protein>